<sequence length="668" mass="72636">MTSENKIFDSALAYHAGGFSVIPVRPRDKAPIPAGWQRYSSTRSTKEEIERWWKDTPNANIGIALGPANGSDGRYLFVVDQDVLKDENRMPILNADGSFKQMGDIRGCPATLSQTTGSGGKQFFYWAPKGYVVGNPTPRPLINVKGIGGQVLVPPSIHPDTGKEYAWDIDELLRENIAEFPQDALDALLAERATSASSALPSMSKVLAGVPIGQGLRHSGMAQVAGYYLRAAQTPEEIAMARVALYAWDKEMNKSPEPWEERKRELDNTFEGILKREAAKKEAGPRKWNDHNSPQASKPIFSSYANIQAHPIDWLWKERIAIGKLTMIIGDPGLGKSLITTGTIAATVSKGGSWPVDNTQSPIGDVILLSAEDDAADTIKPRLEAAGADCTRVHTLQAVREVRDGSPTERMFSLKRDVAALEEMLTTLPECKVVIVDPISAYLDDTDSHRNAAVRGLLAPLAALAAKHKVAIIAVDHLNKNSGERNSLYRAGGSLGFVAAARAVYIVTKDPNKPERRFVVPIKNNIAKENTGLAYTVITGRNNAPIIDWDPDPVKITANEVLATLESEEERTDTDWAVIVLRFVLSPGPMSAKKVFSECKEAGISEKQVRRAGKKLRITPKKEGFSSGWTWELPPLEDASKREDPPQGAEGNLGDGGNLPDGDGGTQS</sequence>
<proteinExistence type="predicted"/>
<dbReference type="Pfam" id="PF13481">
    <property type="entry name" value="AAA_25"/>
    <property type="match status" value="1"/>
</dbReference>
<feature type="domain" description="DNA primase/polymerase bifunctional N-terminal" evidence="2">
    <location>
        <begin position="11"/>
        <end position="184"/>
    </location>
</feature>
<organism evidence="3 4">
    <name type="scientific">Candidatus Zambryskibacteria bacterium RIFCSPHIGHO2_01_FULL_49_18</name>
    <dbReference type="NCBI Taxonomy" id="1802740"/>
    <lineage>
        <taxon>Bacteria</taxon>
        <taxon>Candidatus Zambryskiibacteriota</taxon>
    </lineage>
</organism>
<evidence type="ECO:0000313" key="3">
    <source>
        <dbReference type="EMBL" id="OHA91822.1"/>
    </source>
</evidence>
<dbReference type="InterPro" id="IPR015330">
    <property type="entry name" value="DNA_primase/pol_bifunc_N"/>
</dbReference>
<dbReference type="SUPFAM" id="SSF52540">
    <property type="entry name" value="P-loop containing nucleoside triphosphate hydrolases"/>
    <property type="match status" value="1"/>
</dbReference>
<evidence type="ECO:0000256" key="1">
    <source>
        <dbReference type="SAM" id="MobiDB-lite"/>
    </source>
</evidence>
<dbReference type="Gene3D" id="3.30.720.160">
    <property type="entry name" value="Bifunctional DNA primase/polymerase, N-terminal"/>
    <property type="match status" value="1"/>
</dbReference>
<dbReference type="InterPro" id="IPR027417">
    <property type="entry name" value="P-loop_NTPase"/>
</dbReference>
<feature type="region of interest" description="Disordered" evidence="1">
    <location>
        <begin position="624"/>
        <end position="668"/>
    </location>
</feature>
<evidence type="ECO:0000313" key="4">
    <source>
        <dbReference type="Proteomes" id="UP000178612"/>
    </source>
</evidence>
<name>A0A1G2T3W7_9BACT</name>
<dbReference type="Pfam" id="PF09250">
    <property type="entry name" value="Prim-Pol"/>
    <property type="match status" value="1"/>
</dbReference>
<gene>
    <name evidence="3" type="ORF">A2758_03295</name>
</gene>
<accession>A0A1G2T3W7</accession>
<dbReference type="Proteomes" id="UP000178612">
    <property type="component" value="Unassembled WGS sequence"/>
</dbReference>
<dbReference type="CDD" id="cd04859">
    <property type="entry name" value="Prim_Pol"/>
    <property type="match status" value="1"/>
</dbReference>
<dbReference type="AlphaFoldDB" id="A0A1G2T3W7"/>
<dbReference type="Gene3D" id="3.40.50.300">
    <property type="entry name" value="P-loop containing nucleotide triphosphate hydrolases"/>
    <property type="match status" value="1"/>
</dbReference>
<dbReference type="SUPFAM" id="SSF56747">
    <property type="entry name" value="Prim-pol domain"/>
    <property type="match status" value="1"/>
</dbReference>
<dbReference type="SMART" id="SM00943">
    <property type="entry name" value="Prim-Pol"/>
    <property type="match status" value="1"/>
</dbReference>
<comment type="caution">
    <text evidence="3">The sequence shown here is derived from an EMBL/GenBank/DDBJ whole genome shotgun (WGS) entry which is preliminary data.</text>
</comment>
<reference evidence="3 4" key="1">
    <citation type="journal article" date="2016" name="Nat. Commun.">
        <title>Thousands of microbial genomes shed light on interconnected biogeochemical processes in an aquifer system.</title>
        <authorList>
            <person name="Anantharaman K."/>
            <person name="Brown C.T."/>
            <person name="Hug L.A."/>
            <person name="Sharon I."/>
            <person name="Castelle C.J."/>
            <person name="Probst A.J."/>
            <person name="Thomas B.C."/>
            <person name="Singh A."/>
            <person name="Wilkins M.J."/>
            <person name="Karaoz U."/>
            <person name="Brodie E.L."/>
            <person name="Williams K.H."/>
            <person name="Hubbard S.S."/>
            <person name="Banfield J.F."/>
        </authorList>
    </citation>
    <scope>NUCLEOTIDE SEQUENCE [LARGE SCALE GENOMIC DNA]</scope>
</reference>
<evidence type="ECO:0000259" key="2">
    <source>
        <dbReference type="SMART" id="SM00943"/>
    </source>
</evidence>
<protein>
    <recommendedName>
        <fullName evidence="2">DNA primase/polymerase bifunctional N-terminal domain-containing protein</fullName>
    </recommendedName>
</protein>
<dbReference type="EMBL" id="MHVJ01000005">
    <property type="protein sequence ID" value="OHA91822.1"/>
    <property type="molecule type" value="Genomic_DNA"/>
</dbReference>
<feature type="compositionally biased region" description="Gly residues" evidence="1">
    <location>
        <begin position="651"/>
        <end position="668"/>
    </location>
</feature>